<dbReference type="EMBL" id="JBFMKM010000001">
    <property type="protein sequence ID" value="KAL1311490.1"/>
    <property type="molecule type" value="Genomic_DNA"/>
</dbReference>
<evidence type="ECO:0000313" key="3">
    <source>
        <dbReference type="Proteomes" id="UP001562354"/>
    </source>
</evidence>
<dbReference type="SUPFAM" id="SSF55729">
    <property type="entry name" value="Acyl-CoA N-acyltransferases (Nat)"/>
    <property type="match status" value="1"/>
</dbReference>
<name>A0ABR3PPK9_9PEZI</name>
<dbReference type="PANTHER" id="PTHR42791">
    <property type="entry name" value="GNAT FAMILY ACETYLTRANSFERASE"/>
    <property type="match status" value="1"/>
</dbReference>
<feature type="domain" description="N-acetyltransferase" evidence="1">
    <location>
        <begin position="95"/>
        <end position="227"/>
    </location>
</feature>
<dbReference type="Proteomes" id="UP001562354">
    <property type="component" value="Unassembled WGS sequence"/>
</dbReference>
<dbReference type="PROSITE" id="PS51186">
    <property type="entry name" value="GNAT"/>
    <property type="match status" value="1"/>
</dbReference>
<comment type="caution">
    <text evidence="2">The sequence shown here is derived from an EMBL/GenBank/DDBJ whole genome shotgun (WGS) entry which is preliminary data.</text>
</comment>
<dbReference type="RefSeq" id="XP_069204339.1">
    <property type="nucleotide sequence ID" value="XM_069340821.1"/>
</dbReference>
<proteinExistence type="predicted"/>
<gene>
    <name evidence="2" type="ORF">AAFC00_001615</name>
</gene>
<evidence type="ECO:0000259" key="1">
    <source>
        <dbReference type="PROSITE" id="PS51186"/>
    </source>
</evidence>
<organism evidence="2 3">
    <name type="scientific">Neodothiora populina</name>
    <dbReference type="NCBI Taxonomy" id="2781224"/>
    <lineage>
        <taxon>Eukaryota</taxon>
        <taxon>Fungi</taxon>
        <taxon>Dikarya</taxon>
        <taxon>Ascomycota</taxon>
        <taxon>Pezizomycotina</taxon>
        <taxon>Dothideomycetes</taxon>
        <taxon>Dothideomycetidae</taxon>
        <taxon>Dothideales</taxon>
        <taxon>Dothioraceae</taxon>
        <taxon>Neodothiora</taxon>
    </lineage>
</organism>
<dbReference type="PANTHER" id="PTHR42791:SF2">
    <property type="entry name" value="N-ACETYLTRANSFERASE DOMAIN-CONTAINING PROTEIN"/>
    <property type="match status" value="1"/>
</dbReference>
<dbReference type="CDD" id="cd04301">
    <property type="entry name" value="NAT_SF"/>
    <property type="match status" value="1"/>
</dbReference>
<reference evidence="2 3" key="1">
    <citation type="submission" date="2024-07" db="EMBL/GenBank/DDBJ databases">
        <title>Draft sequence of the Neodothiora populina.</title>
        <authorList>
            <person name="Drown D.D."/>
            <person name="Schuette U.S."/>
            <person name="Buechlein A.B."/>
            <person name="Rusch D.R."/>
            <person name="Winton L.W."/>
            <person name="Adams G.A."/>
        </authorList>
    </citation>
    <scope>NUCLEOTIDE SEQUENCE [LARGE SCALE GENOMIC DNA]</scope>
    <source>
        <strain evidence="2 3">CPC 39397</strain>
    </source>
</reference>
<dbReference type="GeneID" id="95975318"/>
<dbReference type="InterPro" id="IPR016181">
    <property type="entry name" value="Acyl_CoA_acyltransferase"/>
</dbReference>
<dbReference type="Gene3D" id="3.40.630.30">
    <property type="match status" value="1"/>
</dbReference>
<keyword evidence="3" id="KW-1185">Reference proteome</keyword>
<evidence type="ECO:0000313" key="2">
    <source>
        <dbReference type="EMBL" id="KAL1311490.1"/>
    </source>
</evidence>
<dbReference type="InterPro" id="IPR052523">
    <property type="entry name" value="Trichothecene_AcTrans"/>
</dbReference>
<protein>
    <recommendedName>
        <fullName evidence="1">N-acetyltransferase domain-containing protein</fullName>
    </recommendedName>
</protein>
<dbReference type="Pfam" id="PF13508">
    <property type="entry name" value="Acetyltransf_7"/>
    <property type="match status" value="1"/>
</dbReference>
<dbReference type="InterPro" id="IPR000182">
    <property type="entry name" value="GNAT_dom"/>
</dbReference>
<sequence>MNMQLRAFKSSDLPRMAQIECCCNLSDPLAQYVAIDIQKNWQPHLNASACFLAKKLLEPGSICWVIVEEASSSLASVDNVIAWSIWTREGTSVEARIWQQKSDDMIQGLCAMEKSYSALEHAPTNDTHINLIKHIIYKPTVPPRMGLIEYWELDGMYVDPSYQRRGIGQMMLQWGIRQAEMESVPIVTKSSPVGVYLYEKNGFQSFERQQLDTFFEVGHKGMHCMIRNPAKTFL</sequence>
<accession>A0ABR3PPK9</accession>